<protein>
    <submittedName>
        <fullName evidence="1">Uncharacterized protein</fullName>
    </submittedName>
</protein>
<organism evidence="1 2">
    <name type="scientific">Lophiostoma macrostomum CBS 122681</name>
    <dbReference type="NCBI Taxonomy" id="1314788"/>
    <lineage>
        <taxon>Eukaryota</taxon>
        <taxon>Fungi</taxon>
        <taxon>Dikarya</taxon>
        <taxon>Ascomycota</taxon>
        <taxon>Pezizomycotina</taxon>
        <taxon>Dothideomycetes</taxon>
        <taxon>Pleosporomycetidae</taxon>
        <taxon>Pleosporales</taxon>
        <taxon>Lophiostomataceae</taxon>
        <taxon>Lophiostoma</taxon>
    </lineage>
</organism>
<accession>A0A6A6TKM3</accession>
<gene>
    <name evidence="1" type="ORF">K491DRAFT_216762</name>
</gene>
<sequence>MERSRAKAQLLGMTHGSLQRSTVLDAKVHRRSIRSHVNIDRSRNNYPLPATTRNPSLGGLPGFHPYFPSTVITLLRIGYCGSYSIWWGIAAVVESGTVDFGLSLSQIHFLSPPFFQVTLSTSCLDSPQLPPVVPSPHTLLSDIRPPALAILFALVPNIARPPLLLAPPLQPLQAQTHLLAVLRYSPPLSLHRNRHR</sequence>
<dbReference type="AlphaFoldDB" id="A0A6A6TKM3"/>
<proteinExistence type="predicted"/>
<dbReference type="Proteomes" id="UP000799324">
    <property type="component" value="Unassembled WGS sequence"/>
</dbReference>
<evidence type="ECO:0000313" key="2">
    <source>
        <dbReference type="Proteomes" id="UP000799324"/>
    </source>
</evidence>
<evidence type="ECO:0000313" key="1">
    <source>
        <dbReference type="EMBL" id="KAF2659174.1"/>
    </source>
</evidence>
<reference evidence="1" key="1">
    <citation type="journal article" date="2020" name="Stud. Mycol.">
        <title>101 Dothideomycetes genomes: a test case for predicting lifestyles and emergence of pathogens.</title>
        <authorList>
            <person name="Haridas S."/>
            <person name="Albert R."/>
            <person name="Binder M."/>
            <person name="Bloem J."/>
            <person name="Labutti K."/>
            <person name="Salamov A."/>
            <person name="Andreopoulos B."/>
            <person name="Baker S."/>
            <person name="Barry K."/>
            <person name="Bills G."/>
            <person name="Bluhm B."/>
            <person name="Cannon C."/>
            <person name="Castanera R."/>
            <person name="Culley D."/>
            <person name="Daum C."/>
            <person name="Ezra D."/>
            <person name="Gonzalez J."/>
            <person name="Henrissat B."/>
            <person name="Kuo A."/>
            <person name="Liang C."/>
            <person name="Lipzen A."/>
            <person name="Lutzoni F."/>
            <person name="Magnuson J."/>
            <person name="Mondo S."/>
            <person name="Nolan M."/>
            <person name="Ohm R."/>
            <person name="Pangilinan J."/>
            <person name="Park H.-J."/>
            <person name="Ramirez L."/>
            <person name="Alfaro M."/>
            <person name="Sun H."/>
            <person name="Tritt A."/>
            <person name="Yoshinaga Y."/>
            <person name="Zwiers L.-H."/>
            <person name="Turgeon B."/>
            <person name="Goodwin S."/>
            <person name="Spatafora J."/>
            <person name="Crous P."/>
            <person name="Grigoriev I."/>
        </authorList>
    </citation>
    <scope>NUCLEOTIDE SEQUENCE</scope>
    <source>
        <strain evidence="1">CBS 122681</strain>
    </source>
</reference>
<name>A0A6A6TKM3_9PLEO</name>
<dbReference type="EMBL" id="MU004309">
    <property type="protein sequence ID" value="KAF2659174.1"/>
    <property type="molecule type" value="Genomic_DNA"/>
</dbReference>
<keyword evidence="2" id="KW-1185">Reference proteome</keyword>